<reference evidence="1" key="1">
    <citation type="submission" date="2021-08" db="EMBL/GenBank/DDBJ databases">
        <title>Novel anaerobic bacterium isolated from sea squirt in East Sea, Republic of Korea.</title>
        <authorList>
            <person name="Nguyen T.H."/>
            <person name="Li Z."/>
            <person name="Lee Y.-J."/>
            <person name="Ko J."/>
            <person name="Kim S.-G."/>
        </authorList>
    </citation>
    <scope>NUCLEOTIDE SEQUENCE</scope>
    <source>
        <strain evidence="1">KCTC 25031</strain>
    </source>
</reference>
<evidence type="ECO:0000313" key="1">
    <source>
        <dbReference type="EMBL" id="QZE13520.1"/>
    </source>
</evidence>
<proteinExistence type="predicted"/>
<evidence type="ECO:0000313" key="2">
    <source>
        <dbReference type="Proteomes" id="UP000826212"/>
    </source>
</evidence>
<organism evidence="1 2">
    <name type="scientific">Halosquirtibacter laminarini</name>
    <dbReference type="NCBI Taxonomy" id="3374600"/>
    <lineage>
        <taxon>Bacteria</taxon>
        <taxon>Pseudomonadati</taxon>
        <taxon>Bacteroidota</taxon>
        <taxon>Bacteroidia</taxon>
        <taxon>Marinilabiliales</taxon>
        <taxon>Prolixibacteraceae</taxon>
        <taxon>Halosquirtibacter</taxon>
    </lineage>
</organism>
<dbReference type="Proteomes" id="UP000826212">
    <property type="component" value="Chromosome"/>
</dbReference>
<keyword evidence="2" id="KW-1185">Reference proteome</keyword>
<gene>
    <name evidence="1" type="ORF">K4L44_13185</name>
</gene>
<protein>
    <submittedName>
        <fullName evidence="1">Glycosyltransferase family 2 protein</fullName>
    </submittedName>
</protein>
<accession>A0AC61NMS2</accession>
<sequence>MIKNNHTPSVSIILATKNQFEVLRPVLNSLLEQDYPDFEVVVVDDCSEDMTPIALDKMSKEFPKLKFTRVFNETRFSNALTLSVGIRAATKDWLLFLTPEMKPVNKNYLRTLMSNVTDKTSLVQGGCNYIPQHSWGNYFLRLHLAKYTLDYYPYAKWFGLVPALPYNIAYKRKYFVESKGFREFLDEKFYINEWYAHSLTTKDKNVEVVLHSDAKVCLSDSYDLHDFVNQREKYLLLKKKYGLGYKGLRLIYNWGGFLVLVATVLLCLSSQYSYWGVLVFILLSLIHLISMGIILRKLKEKNFLFFEYVSRLLWPLYSFHYSLKFWILRQRKKWN</sequence>
<dbReference type="EMBL" id="CP081303">
    <property type="protein sequence ID" value="QZE13520.1"/>
    <property type="molecule type" value="Genomic_DNA"/>
</dbReference>
<name>A0AC61NMS2_9BACT</name>